<reference evidence="9 10" key="1">
    <citation type="submission" date="2020-05" db="EMBL/GenBank/DDBJ databases">
        <title>Mucilaginibacter mali sp. nov.</title>
        <authorList>
            <person name="Kim H.S."/>
            <person name="Lee K.C."/>
            <person name="Suh M.K."/>
            <person name="Kim J.-S."/>
            <person name="Han K.-I."/>
            <person name="Eom M.K."/>
            <person name="Shin Y.K."/>
            <person name="Lee J.-S."/>
        </authorList>
    </citation>
    <scope>NUCLEOTIDE SEQUENCE [LARGE SCALE GENOMIC DNA]</scope>
    <source>
        <strain evidence="9 10">G2-14</strain>
    </source>
</reference>
<evidence type="ECO:0000256" key="3">
    <source>
        <dbReference type="ARBA" id="ARBA00022722"/>
    </source>
</evidence>
<proteinExistence type="inferred from homology"/>
<organism evidence="9 10">
    <name type="scientific">Mucilaginibacter mali</name>
    <dbReference type="NCBI Taxonomy" id="2740462"/>
    <lineage>
        <taxon>Bacteria</taxon>
        <taxon>Pseudomonadati</taxon>
        <taxon>Bacteroidota</taxon>
        <taxon>Sphingobacteriia</taxon>
        <taxon>Sphingobacteriales</taxon>
        <taxon>Sphingobacteriaceae</taxon>
        <taxon>Mucilaginibacter</taxon>
    </lineage>
</organism>
<dbReference type="EMBL" id="CP054139">
    <property type="protein sequence ID" value="QKJ32129.1"/>
    <property type="molecule type" value="Genomic_DNA"/>
</dbReference>
<feature type="domain" description="DHHA1" evidence="7">
    <location>
        <begin position="352"/>
        <end position="442"/>
    </location>
</feature>
<dbReference type="SUPFAM" id="SSF64182">
    <property type="entry name" value="DHH phosphoesterases"/>
    <property type="match status" value="1"/>
</dbReference>
<dbReference type="GO" id="GO:0003676">
    <property type="term" value="F:nucleic acid binding"/>
    <property type="evidence" value="ECO:0007669"/>
    <property type="project" value="InterPro"/>
</dbReference>
<dbReference type="InterPro" id="IPR003156">
    <property type="entry name" value="DHHA1_dom"/>
</dbReference>
<dbReference type="GO" id="GO:0008409">
    <property type="term" value="F:5'-3' exonuclease activity"/>
    <property type="evidence" value="ECO:0007669"/>
    <property type="project" value="InterPro"/>
</dbReference>
<evidence type="ECO:0000256" key="5">
    <source>
        <dbReference type="ARBA" id="ARBA00022839"/>
    </source>
</evidence>
<sequence>MQKRWTIKQTDNEEKIKQLAAGLGIDSVLSTLLLNRGVQTFDEAKYFFRPLMEHLHDPFLMADMEKAIDRIDRAIDNNEKILIYGDYDVDGTTSVALVYSFFHKRYKNLEYYIPDRYLEGYGISTKGIDYAAQNDFKLIIALDCGIKSVDKIAYANTLDVDFIICDHHLPADELPAAVALLDPKRPQCDYPYKELSGCGIGFKLIQAYAQKHDIDFEEITCYLDLVAISIACDIVHITGENRVLAHYGLQQINTNPCIGVKALMSVAGKTVPYSISDIVFLIGPRINAAGRIDDAKHAVELLIACHEDDAKAKGILINIKNQERKEHDLTITGDALNMIDNDEILIGRKSTVVYNEGWHKGVIGIVASRLTEKYYRPTIVLTRSNGHVAGSARSVRGFDLYEALCGCSDLLIQFGGHKYAAGLTMMPENVDAFAQRFEEVVSATIPPELLIPEIPIDAELELKQIDPKFFRILQQFAPFGPENMSPVFLTRSVYVKGQAGLVGGQHIKMTIDQPGSPMFDCIAFGQAEHLDNINNGLPFEICYSIEENVWREKRSIQLNIKGIRSPL</sequence>
<protein>
    <recommendedName>
        <fullName evidence="2">Single-stranded-DNA-specific exonuclease RecJ</fullName>
    </recommendedName>
</protein>
<keyword evidence="5 9" id="KW-0269">Exonuclease</keyword>
<evidence type="ECO:0000313" key="10">
    <source>
        <dbReference type="Proteomes" id="UP000505355"/>
    </source>
</evidence>
<dbReference type="Gene3D" id="3.90.1640.30">
    <property type="match status" value="1"/>
</dbReference>
<evidence type="ECO:0000256" key="4">
    <source>
        <dbReference type="ARBA" id="ARBA00022801"/>
    </source>
</evidence>
<dbReference type="Pfam" id="PF02272">
    <property type="entry name" value="DHHA1"/>
    <property type="match status" value="1"/>
</dbReference>
<dbReference type="PANTHER" id="PTHR30255:SF2">
    <property type="entry name" value="SINGLE-STRANDED-DNA-SPECIFIC EXONUCLEASE RECJ"/>
    <property type="match status" value="1"/>
</dbReference>
<dbReference type="NCBIfam" id="TIGR00644">
    <property type="entry name" value="recJ"/>
    <property type="match status" value="1"/>
</dbReference>
<dbReference type="KEGG" id="mmab:HQ865_20960"/>
<gene>
    <name evidence="9" type="primary">recJ</name>
    <name evidence="9" type="ORF">HQ865_20960</name>
</gene>
<dbReference type="InterPro" id="IPR004610">
    <property type="entry name" value="RecJ"/>
</dbReference>
<dbReference type="AlphaFoldDB" id="A0A7D4QW48"/>
<dbReference type="InterPro" id="IPR038763">
    <property type="entry name" value="DHH_sf"/>
</dbReference>
<dbReference type="GO" id="GO:0006310">
    <property type="term" value="P:DNA recombination"/>
    <property type="evidence" value="ECO:0007669"/>
    <property type="project" value="InterPro"/>
</dbReference>
<dbReference type="Gene3D" id="3.10.310.30">
    <property type="match status" value="1"/>
</dbReference>
<keyword evidence="10" id="KW-1185">Reference proteome</keyword>
<name>A0A7D4QW48_9SPHI</name>
<dbReference type="PANTHER" id="PTHR30255">
    <property type="entry name" value="SINGLE-STRANDED-DNA-SPECIFIC EXONUCLEASE RECJ"/>
    <property type="match status" value="1"/>
</dbReference>
<dbReference type="InterPro" id="IPR001667">
    <property type="entry name" value="DDH_dom"/>
</dbReference>
<evidence type="ECO:0000256" key="2">
    <source>
        <dbReference type="ARBA" id="ARBA00019841"/>
    </source>
</evidence>
<dbReference type="Pfam" id="PF01368">
    <property type="entry name" value="DHH"/>
    <property type="match status" value="1"/>
</dbReference>
<evidence type="ECO:0000256" key="1">
    <source>
        <dbReference type="ARBA" id="ARBA00005915"/>
    </source>
</evidence>
<keyword evidence="4" id="KW-0378">Hydrolase</keyword>
<keyword evidence="3" id="KW-0540">Nuclease</keyword>
<dbReference type="InterPro" id="IPR051673">
    <property type="entry name" value="SSDNA_exonuclease_RecJ"/>
</dbReference>
<feature type="domain" description="DDH" evidence="6">
    <location>
        <begin position="80"/>
        <end position="230"/>
    </location>
</feature>
<dbReference type="GO" id="GO:0006281">
    <property type="term" value="P:DNA repair"/>
    <property type="evidence" value="ECO:0007669"/>
    <property type="project" value="InterPro"/>
</dbReference>
<comment type="similarity">
    <text evidence="1">Belongs to the RecJ family.</text>
</comment>
<evidence type="ECO:0000313" key="9">
    <source>
        <dbReference type="EMBL" id="QKJ32129.1"/>
    </source>
</evidence>
<dbReference type="Pfam" id="PF17768">
    <property type="entry name" value="RecJ_OB"/>
    <property type="match status" value="1"/>
</dbReference>
<dbReference type="RefSeq" id="WP_173416781.1">
    <property type="nucleotide sequence ID" value="NZ_CP054139.1"/>
</dbReference>
<dbReference type="InterPro" id="IPR041122">
    <property type="entry name" value="RecJ_OB"/>
</dbReference>
<accession>A0A7D4QW48</accession>
<evidence type="ECO:0000259" key="7">
    <source>
        <dbReference type="Pfam" id="PF02272"/>
    </source>
</evidence>
<evidence type="ECO:0000259" key="8">
    <source>
        <dbReference type="Pfam" id="PF17768"/>
    </source>
</evidence>
<feature type="domain" description="RecJ OB" evidence="8">
    <location>
        <begin position="456"/>
        <end position="561"/>
    </location>
</feature>
<dbReference type="Proteomes" id="UP000505355">
    <property type="component" value="Chromosome"/>
</dbReference>
<evidence type="ECO:0000259" key="6">
    <source>
        <dbReference type="Pfam" id="PF01368"/>
    </source>
</evidence>